<gene>
    <name evidence="2" type="ORF">AAF712_012910</name>
</gene>
<evidence type="ECO:0008006" key="4">
    <source>
        <dbReference type="Google" id="ProtNLM"/>
    </source>
</evidence>
<evidence type="ECO:0000313" key="3">
    <source>
        <dbReference type="Proteomes" id="UP001437256"/>
    </source>
</evidence>
<dbReference type="EMBL" id="JBBXMP010000182">
    <property type="protein sequence ID" value="KAL0060287.1"/>
    <property type="molecule type" value="Genomic_DNA"/>
</dbReference>
<keyword evidence="3" id="KW-1185">Reference proteome</keyword>
<name>A0ABR2ZF71_9AGAR</name>
<evidence type="ECO:0000313" key="2">
    <source>
        <dbReference type="EMBL" id="KAL0060287.1"/>
    </source>
</evidence>
<keyword evidence="1" id="KW-0472">Membrane</keyword>
<sequence length="264" mass="30249">MDTETDSHIEYLQALIEKFETAVDNSQAMTKHLSEGLGGVVPLLQTQFPDMENRCLLEQYTTKINEWITTQNPWAHAMHILLGPCSELLSFMREDRIRRQEDARAHSRAAHLEVLLSQQRTIFSQQQEELAKLRAAELQLGEYEASIAAFERLGVFMRPDEVAQYHQPILHSDIFARLVSIQDGLQAQQAIMLDDAHTKNLARENEELEESLQRAHERAEAACVFISARQRRKIAFNAICKFVLTVTVMLFAAYITHLRARGSF</sequence>
<proteinExistence type="predicted"/>
<organism evidence="2 3">
    <name type="scientific">Marasmius tenuissimus</name>
    <dbReference type="NCBI Taxonomy" id="585030"/>
    <lineage>
        <taxon>Eukaryota</taxon>
        <taxon>Fungi</taxon>
        <taxon>Dikarya</taxon>
        <taxon>Basidiomycota</taxon>
        <taxon>Agaricomycotina</taxon>
        <taxon>Agaricomycetes</taxon>
        <taxon>Agaricomycetidae</taxon>
        <taxon>Agaricales</taxon>
        <taxon>Marasmiineae</taxon>
        <taxon>Marasmiaceae</taxon>
        <taxon>Marasmius</taxon>
    </lineage>
</organism>
<evidence type="ECO:0000256" key="1">
    <source>
        <dbReference type="SAM" id="Phobius"/>
    </source>
</evidence>
<feature type="transmembrane region" description="Helical" evidence="1">
    <location>
        <begin position="234"/>
        <end position="255"/>
    </location>
</feature>
<protein>
    <recommendedName>
        <fullName evidence="4">t-SNARE coiled-coil homology domain-containing protein</fullName>
    </recommendedName>
</protein>
<reference evidence="2 3" key="1">
    <citation type="submission" date="2024-05" db="EMBL/GenBank/DDBJ databases">
        <title>A draft genome resource for the thread blight pathogen Marasmius tenuissimus strain MS-2.</title>
        <authorList>
            <person name="Yulfo-Soto G.E."/>
            <person name="Baruah I.K."/>
            <person name="Amoako-Attah I."/>
            <person name="Bukari Y."/>
            <person name="Meinhardt L.W."/>
            <person name="Bailey B.A."/>
            <person name="Cohen S.P."/>
        </authorList>
    </citation>
    <scope>NUCLEOTIDE SEQUENCE [LARGE SCALE GENOMIC DNA]</scope>
    <source>
        <strain evidence="2 3">MS-2</strain>
    </source>
</reference>
<keyword evidence="1" id="KW-1133">Transmembrane helix</keyword>
<accession>A0ABR2ZF71</accession>
<comment type="caution">
    <text evidence="2">The sequence shown here is derived from an EMBL/GenBank/DDBJ whole genome shotgun (WGS) entry which is preliminary data.</text>
</comment>
<dbReference type="Proteomes" id="UP001437256">
    <property type="component" value="Unassembled WGS sequence"/>
</dbReference>
<keyword evidence="1" id="KW-0812">Transmembrane</keyword>